<sequence length="140" mass="15670">MVMAKASCLASANTSLEPESTVCLYGLRLAWLSGHKQVLMEVDNQLVVDVLSEKVAPSRQYLSLHSEIVKMLGWNWIVRINHSFREANRCADCLANTGHSFALGYHVLQAPPDQVVQLLFQDNVGTSFPRIFLLMLSRLV</sequence>
<dbReference type="InterPro" id="IPR002156">
    <property type="entry name" value="RNaseH_domain"/>
</dbReference>
<dbReference type="eggNOG" id="KOG1075">
    <property type="taxonomic scope" value="Eukaryota"/>
</dbReference>
<feature type="domain" description="RNase H type-1" evidence="1">
    <location>
        <begin position="5"/>
        <end position="97"/>
    </location>
</feature>
<dbReference type="SUPFAM" id="SSF53098">
    <property type="entry name" value="Ribonuclease H-like"/>
    <property type="match status" value="1"/>
</dbReference>
<dbReference type="InterPro" id="IPR053151">
    <property type="entry name" value="RNase_H-like"/>
</dbReference>
<gene>
    <name evidence="2" type="ORF">RCOM_1724280</name>
</gene>
<dbReference type="InParanoid" id="B9RSJ8"/>
<evidence type="ECO:0000313" key="3">
    <source>
        <dbReference type="Proteomes" id="UP000008311"/>
    </source>
</evidence>
<proteinExistence type="predicted"/>
<reference evidence="3" key="1">
    <citation type="journal article" date="2010" name="Nat. Biotechnol.">
        <title>Draft genome sequence of the oilseed species Ricinus communis.</title>
        <authorList>
            <person name="Chan A.P."/>
            <person name="Crabtree J."/>
            <person name="Zhao Q."/>
            <person name="Lorenzi H."/>
            <person name="Orvis J."/>
            <person name="Puiu D."/>
            <person name="Melake-Berhan A."/>
            <person name="Jones K.M."/>
            <person name="Redman J."/>
            <person name="Chen G."/>
            <person name="Cahoon E.B."/>
            <person name="Gedil M."/>
            <person name="Stanke M."/>
            <person name="Haas B.J."/>
            <person name="Wortman J.R."/>
            <person name="Fraser-Liggett C.M."/>
            <person name="Ravel J."/>
            <person name="Rabinowicz P.D."/>
        </authorList>
    </citation>
    <scope>NUCLEOTIDE SEQUENCE [LARGE SCALE GENOMIC DNA]</scope>
    <source>
        <strain evidence="3">cv. Hale</strain>
    </source>
</reference>
<organism evidence="2 3">
    <name type="scientific">Ricinus communis</name>
    <name type="common">Castor bean</name>
    <dbReference type="NCBI Taxonomy" id="3988"/>
    <lineage>
        <taxon>Eukaryota</taxon>
        <taxon>Viridiplantae</taxon>
        <taxon>Streptophyta</taxon>
        <taxon>Embryophyta</taxon>
        <taxon>Tracheophyta</taxon>
        <taxon>Spermatophyta</taxon>
        <taxon>Magnoliopsida</taxon>
        <taxon>eudicotyledons</taxon>
        <taxon>Gunneridae</taxon>
        <taxon>Pentapetalae</taxon>
        <taxon>rosids</taxon>
        <taxon>fabids</taxon>
        <taxon>Malpighiales</taxon>
        <taxon>Euphorbiaceae</taxon>
        <taxon>Acalyphoideae</taxon>
        <taxon>Acalypheae</taxon>
        <taxon>Ricinus</taxon>
    </lineage>
</organism>
<dbReference type="EMBL" id="EQ973811">
    <property type="protein sequence ID" value="EEF45615.1"/>
    <property type="molecule type" value="Genomic_DNA"/>
</dbReference>
<dbReference type="PANTHER" id="PTHR47723">
    <property type="entry name" value="OS05G0353850 PROTEIN"/>
    <property type="match status" value="1"/>
</dbReference>
<dbReference type="Gene3D" id="3.30.420.10">
    <property type="entry name" value="Ribonuclease H-like superfamily/Ribonuclease H"/>
    <property type="match status" value="1"/>
</dbReference>
<dbReference type="GO" id="GO:0003676">
    <property type="term" value="F:nucleic acid binding"/>
    <property type="evidence" value="ECO:0007669"/>
    <property type="project" value="InterPro"/>
</dbReference>
<dbReference type="InterPro" id="IPR044730">
    <property type="entry name" value="RNase_H-like_dom_plant"/>
</dbReference>
<dbReference type="AlphaFoldDB" id="B9RSJ8"/>
<dbReference type="CDD" id="cd06222">
    <property type="entry name" value="RNase_H_like"/>
    <property type="match status" value="1"/>
</dbReference>
<dbReference type="Pfam" id="PF13456">
    <property type="entry name" value="RVT_3"/>
    <property type="match status" value="1"/>
</dbReference>
<dbReference type="GO" id="GO:0004523">
    <property type="term" value="F:RNA-DNA hybrid ribonuclease activity"/>
    <property type="evidence" value="ECO:0007669"/>
    <property type="project" value="InterPro"/>
</dbReference>
<evidence type="ECO:0000313" key="2">
    <source>
        <dbReference type="EMBL" id="EEF45615.1"/>
    </source>
</evidence>
<dbReference type="InterPro" id="IPR012337">
    <property type="entry name" value="RNaseH-like_sf"/>
</dbReference>
<keyword evidence="3" id="KW-1185">Reference proteome</keyword>
<name>B9RSJ8_RICCO</name>
<accession>B9RSJ8</accession>
<evidence type="ECO:0000259" key="1">
    <source>
        <dbReference type="Pfam" id="PF13456"/>
    </source>
</evidence>
<dbReference type="InterPro" id="IPR036397">
    <property type="entry name" value="RNaseH_sf"/>
</dbReference>
<protein>
    <recommendedName>
        <fullName evidence="1">RNase H type-1 domain-containing protein</fullName>
    </recommendedName>
</protein>
<dbReference type="Proteomes" id="UP000008311">
    <property type="component" value="Unassembled WGS sequence"/>
</dbReference>
<dbReference type="PANTHER" id="PTHR47723:SF13">
    <property type="entry name" value="PUTATIVE-RELATED"/>
    <property type="match status" value="1"/>
</dbReference>